<evidence type="ECO:0000256" key="1">
    <source>
        <dbReference type="SAM" id="MobiDB-lite"/>
    </source>
</evidence>
<dbReference type="EMBL" id="JACVVK020000005">
    <property type="protein sequence ID" value="KAK7506944.1"/>
    <property type="molecule type" value="Genomic_DNA"/>
</dbReference>
<proteinExistence type="predicted"/>
<dbReference type="AlphaFoldDB" id="A0ABD0M4V6"/>
<comment type="caution">
    <text evidence="2">The sequence shown here is derived from an EMBL/GenBank/DDBJ whole genome shotgun (WGS) entry which is preliminary data.</text>
</comment>
<reference evidence="2 3" key="1">
    <citation type="journal article" date="2023" name="Sci. Data">
        <title>Genome assembly of the Korean intertidal mud-creeper Batillaria attramentaria.</title>
        <authorList>
            <person name="Patra A.K."/>
            <person name="Ho P.T."/>
            <person name="Jun S."/>
            <person name="Lee S.J."/>
            <person name="Kim Y."/>
            <person name="Won Y.J."/>
        </authorList>
    </citation>
    <scope>NUCLEOTIDE SEQUENCE [LARGE SCALE GENOMIC DNA]</scope>
    <source>
        <strain evidence="2">Wonlab-2016</strain>
    </source>
</reference>
<evidence type="ECO:0000313" key="3">
    <source>
        <dbReference type="Proteomes" id="UP001519460"/>
    </source>
</evidence>
<name>A0ABD0M4V6_9CAEN</name>
<gene>
    <name evidence="2" type="ORF">BaRGS_00001795</name>
</gene>
<sequence>MLSGGPLNVSAPQHSQSRHRVNQHKKVVAGVSPNVSSKSQLYAGCQGQHHLCLAWRHSLAGVGGTGSNLRMVRVAVRGKTLTRRIVRKPGWVKSGDG</sequence>
<evidence type="ECO:0000313" key="2">
    <source>
        <dbReference type="EMBL" id="KAK7506944.1"/>
    </source>
</evidence>
<feature type="region of interest" description="Disordered" evidence="1">
    <location>
        <begin position="1"/>
        <end position="23"/>
    </location>
</feature>
<protein>
    <submittedName>
        <fullName evidence="2">Uncharacterized protein</fullName>
    </submittedName>
</protein>
<dbReference type="Proteomes" id="UP001519460">
    <property type="component" value="Unassembled WGS sequence"/>
</dbReference>
<organism evidence="2 3">
    <name type="scientific">Batillaria attramentaria</name>
    <dbReference type="NCBI Taxonomy" id="370345"/>
    <lineage>
        <taxon>Eukaryota</taxon>
        <taxon>Metazoa</taxon>
        <taxon>Spiralia</taxon>
        <taxon>Lophotrochozoa</taxon>
        <taxon>Mollusca</taxon>
        <taxon>Gastropoda</taxon>
        <taxon>Caenogastropoda</taxon>
        <taxon>Sorbeoconcha</taxon>
        <taxon>Cerithioidea</taxon>
        <taxon>Batillariidae</taxon>
        <taxon>Batillaria</taxon>
    </lineage>
</organism>
<keyword evidence="3" id="KW-1185">Reference proteome</keyword>
<accession>A0ABD0M4V6</accession>